<evidence type="ECO:0000313" key="2">
    <source>
        <dbReference type="Proteomes" id="UP000735302"/>
    </source>
</evidence>
<comment type="caution">
    <text evidence="1">The sequence shown here is derived from an EMBL/GenBank/DDBJ whole genome shotgun (WGS) entry which is preliminary data.</text>
</comment>
<proteinExistence type="predicted"/>
<name>A0AAV4DRM5_9GAST</name>
<keyword evidence="2" id="KW-1185">Reference proteome</keyword>
<gene>
    <name evidence="1" type="ORF">PoB_007308500</name>
</gene>
<sequence length="113" mass="12454">MTGRTGSNLPTDSANKNWSANKVSWAKDVTLSRRLAGLLNDIPMFNFERLEVPHKHSLLVRLTAVIISAGMDDVTGLSIFPGLLKSRVLLLQCLLSLDRPKSDSLGVFNCFQL</sequence>
<reference evidence="1 2" key="1">
    <citation type="journal article" date="2021" name="Elife">
        <title>Chloroplast acquisition without the gene transfer in kleptoplastic sea slugs, Plakobranchus ocellatus.</title>
        <authorList>
            <person name="Maeda T."/>
            <person name="Takahashi S."/>
            <person name="Yoshida T."/>
            <person name="Shimamura S."/>
            <person name="Takaki Y."/>
            <person name="Nagai Y."/>
            <person name="Toyoda A."/>
            <person name="Suzuki Y."/>
            <person name="Arimoto A."/>
            <person name="Ishii H."/>
            <person name="Satoh N."/>
            <person name="Nishiyama T."/>
            <person name="Hasebe M."/>
            <person name="Maruyama T."/>
            <person name="Minagawa J."/>
            <person name="Obokata J."/>
            <person name="Shigenobu S."/>
        </authorList>
    </citation>
    <scope>NUCLEOTIDE SEQUENCE [LARGE SCALE GENOMIC DNA]</scope>
</reference>
<dbReference type="AlphaFoldDB" id="A0AAV4DRM5"/>
<organism evidence="1 2">
    <name type="scientific">Plakobranchus ocellatus</name>
    <dbReference type="NCBI Taxonomy" id="259542"/>
    <lineage>
        <taxon>Eukaryota</taxon>
        <taxon>Metazoa</taxon>
        <taxon>Spiralia</taxon>
        <taxon>Lophotrochozoa</taxon>
        <taxon>Mollusca</taxon>
        <taxon>Gastropoda</taxon>
        <taxon>Heterobranchia</taxon>
        <taxon>Euthyneura</taxon>
        <taxon>Panpulmonata</taxon>
        <taxon>Sacoglossa</taxon>
        <taxon>Placobranchoidea</taxon>
        <taxon>Plakobranchidae</taxon>
        <taxon>Plakobranchus</taxon>
    </lineage>
</organism>
<dbReference type="Proteomes" id="UP000735302">
    <property type="component" value="Unassembled WGS sequence"/>
</dbReference>
<dbReference type="EMBL" id="BLXT01008196">
    <property type="protein sequence ID" value="GFO46580.1"/>
    <property type="molecule type" value="Genomic_DNA"/>
</dbReference>
<protein>
    <submittedName>
        <fullName evidence="1">Uncharacterized protein</fullName>
    </submittedName>
</protein>
<accession>A0AAV4DRM5</accession>
<evidence type="ECO:0000313" key="1">
    <source>
        <dbReference type="EMBL" id="GFO46580.1"/>
    </source>
</evidence>